<dbReference type="InterPro" id="IPR006680">
    <property type="entry name" value="Amidohydro-rel"/>
</dbReference>
<dbReference type="PROSITE" id="PS51257">
    <property type="entry name" value="PROKAR_LIPOPROTEIN"/>
    <property type="match status" value="1"/>
</dbReference>
<dbReference type="SUPFAM" id="SSF51556">
    <property type="entry name" value="Metallo-dependent hydrolases"/>
    <property type="match status" value="1"/>
</dbReference>
<protein>
    <recommendedName>
        <fullName evidence="2">Amidohydrolase-related domain-containing protein</fullName>
    </recommendedName>
</protein>
<gene>
    <name evidence="3" type="ORF">C0Z19_06400</name>
</gene>
<dbReference type="PROSITE" id="PS51318">
    <property type="entry name" value="TAT"/>
    <property type="match status" value="1"/>
</dbReference>
<dbReference type="Gene3D" id="3.20.20.140">
    <property type="entry name" value="Metal-dependent hydrolases"/>
    <property type="match status" value="1"/>
</dbReference>
<reference evidence="3 4" key="1">
    <citation type="submission" date="2018-01" db="EMBL/GenBank/DDBJ databases">
        <title>Whole genome analyses suggest that Burkholderia sensu lato contains two further novel genera in the rhizoxinica-symbiotica group Mycetohabitans gen. nov., and Trinickia gen. nov.: implications for the evolution of diazotrophy and nodulation in the Burkholderiaceae.</title>
        <authorList>
            <person name="Estrada-de los Santos P."/>
            <person name="Palmer M."/>
            <person name="Chavez-Ramirez B."/>
            <person name="Beukes C."/>
            <person name="Steenkamp E.T."/>
            <person name="Hirsch A.M."/>
            <person name="Manyaka P."/>
            <person name="Maluk M."/>
            <person name="Lafos M."/>
            <person name="Crook M."/>
            <person name="Gross E."/>
            <person name="Simon M.F."/>
            <person name="Bueno dos Reis Junior F."/>
            <person name="Poole P.S."/>
            <person name="Venter S.N."/>
            <person name="James E.K."/>
        </authorList>
    </citation>
    <scope>NUCLEOTIDE SEQUENCE [LARGE SCALE GENOMIC DNA]</scope>
    <source>
        <strain evidence="3 4">GP25-8</strain>
    </source>
</reference>
<dbReference type="Proteomes" id="UP000235347">
    <property type="component" value="Unassembled WGS sequence"/>
</dbReference>
<feature type="signal peptide" evidence="1">
    <location>
        <begin position="1"/>
        <end position="28"/>
    </location>
</feature>
<dbReference type="InterPro" id="IPR052358">
    <property type="entry name" value="Aro_Compnd_Degr_Hydrolases"/>
</dbReference>
<accession>A0A2N7WAZ5</accession>
<keyword evidence="1" id="KW-0732">Signal</keyword>
<evidence type="ECO:0000256" key="1">
    <source>
        <dbReference type="SAM" id="SignalP"/>
    </source>
</evidence>
<dbReference type="Pfam" id="PF04909">
    <property type="entry name" value="Amidohydro_2"/>
    <property type="match status" value="1"/>
</dbReference>
<organism evidence="3 4">
    <name type="scientific">Trinickia soli</name>
    <dbReference type="NCBI Taxonomy" id="380675"/>
    <lineage>
        <taxon>Bacteria</taxon>
        <taxon>Pseudomonadati</taxon>
        <taxon>Pseudomonadota</taxon>
        <taxon>Betaproteobacteria</taxon>
        <taxon>Burkholderiales</taxon>
        <taxon>Burkholderiaceae</taxon>
        <taxon>Trinickia</taxon>
    </lineage>
</organism>
<dbReference type="EMBL" id="PNYB01000004">
    <property type="protein sequence ID" value="PMS26569.1"/>
    <property type="molecule type" value="Genomic_DNA"/>
</dbReference>
<comment type="caution">
    <text evidence="3">The sequence shown here is derived from an EMBL/GenBank/DDBJ whole genome shotgun (WGS) entry which is preliminary data.</text>
</comment>
<evidence type="ECO:0000313" key="3">
    <source>
        <dbReference type="EMBL" id="PMS26569.1"/>
    </source>
</evidence>
<dbReference type="InterPro" id="IPR006311">
    <property type="entry name" value="TAT_signal"/>
</dbReference>
<sequence>MANGKLTRRTFNQGLLAMLTTTALGACAATPKPESAGKITAIDTHAHVFSHDLPLAQRRRYAPSYDAPLSRYLAQLDAHGVSHGVLIQPSFLGTDNRYLVQSIARAPARLRGIAVIDPAAVAADPGQLDALARAGVVGIRLNLFSLPDPDYSSAAWQATLDQIASLGWQVEVHCEAQRLPQVVGPLVERKGGGINVVVDHFGRPKPALGVDDPGFRYLLTLGTTRRVWVKVSGAYRNAARKTGADGSATALAAMPLLQDAFGLDRLVWGSDWPHTQFEHVESYDAVYALMLKQLPTERERRAVLVDTPARLFRFV</sequence>
<name>A0A2N7WAZ5_9BURK</name>
<dbReference type="InterPro" id="IPR032466">
    <property type="entry name" value="Metal_Hydrolase"/>
</dbReference>
<dbReference type="PANTHER" id="PTHR35563">
    <property type="entry name" value="BARREL METAL-DEPENDENT HYDROLASE, PUTATIVE (AFU_ORTHOLOGUE AFUA_1G16240)-RELATED"/>
    <property type="match status" value="1"/>
</dbReference>
<proteinExistence type="predicted"/>
<dbReference type="PANTHER" id="PTHR35563:SF2">
    <property type="entry name" value="BARREL METAL-DEPENDENT HYDROLASE, PUTATIVE (AFU_ORTHOLOGUE AFUA_1G16240)-RELATED"/>
    <property type="match status" value="1"/>
</dbReference>
<dbReference type="AlphaFoldDB" id="A0A2N7WAZ5"/>
<feature type="chain" id="PRO_5014756959" description="Amidohydrolase-related domain-containing protein" evidence="1">
    <location>
        <begin position="29"/>
        <end position="315"/>
    </location>
</feature>
<keyword evidence="4" id="KW-1185">Reference proteome</keyword>
<dbReference type="GO" id="GO:0016787">
    <property type="term" value="F:hydrolase activity"/>
    <property type="evidence" value="ECO:0007669"/>
    <property type="project" value="InterPro"/>
</dbReference>
<evidence type="ECO:0000259" key="2">
    <source>
        <dbReference type="Pfam" id="PF04909"/>
    </source>
</evidence>
<feature type="domain" description="Amidohydrolase-related" evidence="2">
    <location>
        <begin position="42"/>
        <end position="314"/>
    </location>
</feature>
<evidence type="ECO:0000313" key="4">
    <source>
        <dbReference type="Proteomes" id="UP000235347"/>
    </source>
</evidence>